<sequence>MANERLGSKGLFNKHEFVRIIIQSLYSLGYTKSAACLESESNISCKSLEFELLESQINDANWDDCIGSITKLKGLSDETRASALFLVFEQCVLECLSRGDNSLALEILRKQISRLQVNKEKVHKLAVGLVSLKELGLSKLDYEIIQDLRSRLLIELGKLLPPPITLPERRLEHLVEMASTAQIENCMYHTSNMTSLYEDHHCNRDDFPTETIQILTNHKNEVWFVQFSNSGEYLASSSCDCTAIIWKVLENCEIAQKHTLKGHQNAVSFVAWSPDDSMLLTCGNMEVLKLWDVETGKCKHTYGGDGFIVSSCAWFPDSKRLVCGSSDPEKGIFMWDCEGNEIKAWKGARMPKVTDLAVTSDGENLIGIFSEKEIHILNVRTNSERVIKEENSITSLSVSADSQFFIVNLNSQEIHMWDVAGKWRKPQKYKGHRQQKYVIRSCFGGLNSMLIASGSEDSKVYIWNGRSPYPIEVLSGHLKTVNCVSWNPSRPQMLASASDDQTIRIWGPNSFKQM</sequence>
<comment type="caution">
    <text evidence="1">The sequence shown here is derived from an EMBL/GenBank/DDBJ whole genome shotgun (WGS) entry which is preliminary data.</text>
</comment>
<dbReference type="EMBL" id="CM044701">
    <property type="protein sequence ID" value="KAI5680028.1"/>
    <property type="molecule type" value="Genomic_DNA"/>
</dbReference>
<gene>
    <name evidence="1" type="ORF">M9H77_01255</name>
</gene>
<accession>A0ACC0C5G2</accession>
<evidence type="ECO:0000313" key="1">
    <source>
        <dbReference type="EMBL" id="KAI5680028.1"/>
    </source>
</evidence>
<evidence type="ECO:0000313" key="2">
    <source>
        <dbReference type="Proteomes" id="UP001060085"/>
    </source>
</evidence>
<organism evidence="1 2">
    <name type="scientific">Catharanthus roseus</name>
    <name type="common">Madagascar periwinkle</name>
    <name type="synonym">Vinca rosea</name>
    <dbReference type="NCBI Taxonomy" id="4058"/>
    <lineage>
        <taxon>Eukaryota</taxon>
        <taxon>Viridiplantae</taxon>
        <taxon>Streptophyta</taxon>
        <taxon>Embryophyta</taxon>
        <taxon>Tracheophyta</taxon>
        <taxon>Spermatophyta</taxon>
        <taxon>Magnoliopsida</taxon>
        <taxon>eudicotyledons</taxon>
        <taxon>Gunneridae</taxon>
        <taxon>Pentapetalae</taxon>
        <taxon>asterids</taxon>
        <taxon>lamiids</taxon>
        <taxon>Gentianales</taxon>
        <taxon>Apocynaceae</taxon>
        <taxon>Rauvolfioideae</taxon>
        <taxon>Vinceae</taxon>
        <taxon>Catharanthinae</taxon>
        <taxon>Catharanthus</taxon>
    </lineage>
</organism>
<reference evidence="2" key="1">
    <citation type="journal article" date="2023" name="Nat. Plants">
        <title>Single-cell RNA sequencing provides a high-resolution roadmap for understanding the multicellular compartmentation of specialized metabolism.</title>
        <authorList>
            <person name="Sun S."/>
            <person name="Shen X."/>
            <person name="Li Y."/>
            <person name="Li Y."/>
            <person name="Wang S."/>
            <person name="Li R."/>
            <person name="Zhang H."/>
            <person name="Shen G."/>
            <person name="Guo B."/>
            <person name="Wei J."/>
            <person name="Xu J."/>
            <person name="St-Pierre B."/>
            <person name="Chen S."/>
            <person name="Sun C."/>
        </authorList>
    </citation>
    <scope>NUCLEOTIDE SEQUENCE [LARGE SCALE GENOMIC DNA]</scope>
</reference>
<dbReference type="Proteomes" id="UP001060085">
    <property type="component" value="Linkage Group LG01"/>
</dbReference>
<protein>
    <submittedName>
        <fullName evidence="1">Uncharacterized protein</fullName>
    </submittedName>
</protein>
<proteinExistence type="predicted"/>
<keyword evidence="2" id="KW-1185">Reference proteome</keyword>
<name>A0ACC0C5G2_CATRO</name>